<reference evidence="3" key="2">
    <citation type="submission" date="2015-04" db="EMBL/GenBank/DDBJ databases">
        <title>Complete genome sequence of Salinicoccus halodurans strain H3B36, isolated from the Qaidam basin of China.</title>
        <authorList>
            <person name="Ma Y."/>
            <person name="Jiang K."/>
            <person name="Xue Y."/>
        </authorList>
    </citation>
    <scope>NUCLEOTIDE SEQUENCE [LARGE SCALE GENOMIC DNA]</scope>
    <source>
        <strain evidence="3">H3B36</strain>
    </source>
</reference>
<evidence type="ECO:0000313" key="3">
    <source>
        <dbReference type="Proteomes" id="UP000034029"/>
    </source>
</evidence>
<dbReference type="EMBL" id="FOTB01000001">
    <property type="protein sequence ID" value="SFK53419.1"/>
    <property type="molecule type" value="Genomic_DNA"/>
</dbReference>
<dbReference type="EMBL" id="CP011366">
    <property type="protein sequence ID" value="AKG73615.1"/>
    <property type="molecule type" value="Genomic_DNA"/>
</dbReference>
<gene>
    <name evidence="1" type="ORF">AAT16_04945</name>
    <name evidence="2" type="ORF">SAMN05216235_0226</name>
</gene>
<dbReference type="Proteomes" id="UP000034029">
    <property type="component" value="Chromosome"/>
</dbReference>
<reference evidence="1 3" key="1">
    <citation type="journal article" date="2015" name="Int. J. Syst. Evol. Microbiol.">
        <title>Complete genome sequence of Salinicoccus halodurans H3B36, isolated from the Qaidam Basin in China.</title>
        <authorList>
            <person name="Jiang K."/>
            <person name="Xue Y."/>
            <person name="Ma Y."/>
        </authorList>
    </citation>
    <scope>NUCLEOTIDE SEQUENCE [LARGE SCALE GENOMIC DNA]</scope>
    <source>
        <strain evidence="1 3">H3B36</strain>
    </source>
</reference>
<sequence>MYFINGKFNSTFRDYNLYKKLGIISVTGKSNEEAIMEVEKGEIVALYTTRYGYLGVGRVTRTAVPFETLELHQGGLLIEHEDYPFKEIRRINPHFGSEEYALRVEWLALVPELEDGLLDDNLFVGEKPVEPMTDSRTKEWLLETFELDIEV</sequence>
<dbReference type="Proteomes" id="UP000183090">
    <property type="component" value="Unassembled WGS sequence"/>
</dbReference>
<proteinExistence type="predicted"/>
<dbReference type="AlphaFoldDB" id="A0A0F7D449"/>
<protein>
    <recommendedName>
        <fullName evidence="5">EVE domain-containing protein</fullName>
    </recommendedName>
</protein>
<reference evidence="2 4" key="3">
    <citation type="submission" date="2016-10" db="EMBL/GenBank/DDBJ databases">
        <authorList>
            <person name="Varghese N."/>
            <person name="Submissions S."/>
        </authorList>
    </citation>
    <scope>NUCLEOTIDE SEQUENCE [LARGE SCALE GENOMIC DNA]</scope>
    <source>
        <strain evidence="2 4">CGMCC 1.6501</strain>
    </source>
</reference>
<evidence type="ECO:0000313" key="4">
    <source>
        <dbReference type="Proteomes" id="UP000183090"/>
    </source>
</evidence>
<evidence type="ECO:0000313" key="2">
    <source>
        <dbReference type="EMBL" id="SFK53419.1"/>
    </source>
</evidence>
<accession>A0A0F7D449</accession>
<evidence type="ECO:0008006" key="5">
    <source>
        <dbReference type="Google" id="ProtNLM"/>
    </source>
</evidence>
<evidence type="ECO:0000313" key="1">
    <source>
        <dbReference type="EMBL" id="AKG73615.1"/>
    </source>
</evidence>
<organism evidence="2 4">
    <name type="scientific">Salinicoccus halodurans</name>
    <dbReference type="NCBI Taxonomy" id="407035"/>
    <lineage>
        <taxon>Bacteria</taxon>
        <taxon>Bacillati</taxon>
        <taxon>Bacillota</taxon>
        <taxon>Bacilli</taxon>
        <taxon>Bacillales</taxon>
        <taxon>Staphylococcaceae</taxon>
        <taxon>Salinicoccus</taxon>
    </lineage>
</organism>
<dbReference type="RefSeq" id="WP_046789805.1">
    <property type="nucleotide sequence ID" value="NZ_CP011366.1"/>
</dbReference>
<dbReference type="KEGG" id="shv:AAT16_04945"/>
<name>A0A0F7D449_9STAP</name>
<dbReference type="OrthoDB" id="2389554at2"/>
<keyword evidence="3" id="KW-1185">Reference proteome</keyword>